<protein>
    <submittedName>
        <fullName evidence="5">GPP34 family phosphoprotein</fullName>
    </submittedName>
</protein>
<dbReference type="OrthoDB" id="4962633at2"/>
<name>A0A372M2S5_9ACTN</name>
<dbReference type="EMBL" id="QUAK01000111">
    <property type="protein sequence ID" value="RFU84845.1"/>
    <property type="molecule type" value="Genomic_DNA"/>
</dbReference>
<organism evidence="5 6">
    <name type="scientific">Streptomyces triticagri</name>
    <dbReference type="NCBI Taxonomy" id="2293568"/>
    <lineage>
        <taxon>Bacteria</taxon>
        <taxon>Bacillati</taxon>
        <taxon>Actinomycetota</taxon>
        <taxon>Actinomycetes</taxon>
        <taxon>Kitasatosporales</taxon>
        <taxon>Streptomycetaceae</taxon>
        <taxon>Streptomyces</taxon>
    </lineage>
</organism>
<evidence type="ECO:0000313" key="6">
    <source>
        <dbReference type="Proteomes" id="UP000263094"/>
    </source>
</evidence>
<sequence length="218" mass="22939">MSERIAARLTISEEVLLVALDRATGRGKTRLGLDWAVAGAGVVELALAHKITVGEKDLVTVLDPAPTGIGHLDAVLAEMTDGVRVSKVLRRTRGRAPDRALAALVERGVLHRKRTWLLGVLPVHRYPTSDPSAEVAVRAGLDAAVLGGQEPSERTAALIGVLHAAKLWRRAVPSGGRRQVRRRMSDIAAGQSISPAVRKAIARTQGAITAMAAAASSG</sequence>
<dbReference type="Proteomes" id="UP000263094">
    <property type="component" value="Unassembled WGS sequence"/>
</dbReference>
<dbReference type="Pfam" id="PF05719">
    <property type="entry name" value="GPP34"/>
    <property type="match status" value="1"/>
</dbReference>
<dbReference type="InterPro" id="IPR038261">
    <property type="entry name" value="GPP34-like_sf"/>
</dbReference>
<dbReference type="GO" id="GO:0005737">
    <property type="term" value="C:cytoplasm"/>
    <property type="evidence" value="ECO:0007669"/>
    <property type="project" value="UniProtKB-ARBA"/>
</dbReference>
<evidence type="ECO:0000256" key="2">
    <source>
        <dbReference type="ARBA" id="ARBA00023034"/>
    </source>
</evidence>
<accession>A0A372M2S5</accession>
<keyword evidence="6" id="KW-1185">Reference proteome</keyword>
<reference evidence="5 6" key="1">
    <citation type="submission" date="2018-08" db="EMBL/GenBank/DDBJ databases">
        <title>Isolation, diversity and antifungal activity of Actinobacteria from wheat.</title>
        <authorList>
            <person name="Han C."/>
        </authorList>
    </citation>
    <scope>NUCLEOTIDE SEQUENCE [LARGE SCALE GENOMIC DNA]</scope>
    <source>
        <strain evidence="5 6">NEAU-YY421</strain>
    </source>
</reference>
<dbReference type="InterPro" id="IPR008628">
    <property type="entry name" value="GPP34-like"/>
</dbReference>
<keyword evidence="3" id="KW-0446">Lipid-binding</keyword>
<dbReference type="GO" id="GO:0012505">
    <property type="term" value="C:endomembrane system"/>
    <property type="evidence" value="ECO:0007669"/>
    <property type="project" value="UniProtKB-ARBA"/>
</dbReference>
<dbReference type="AlphaFoldDB" id="A0A372M2S5"/>
<evidence type="ECO:0000256" key="3">
    <source>
        <dbReference type="ARBA" id="ARBA00023121"/>
    </source>
</evidence>
<dbReference type="GO" id="GO:0070273">
    <property type="term" value="F:phosphatidylinositol-4-phosphate binding"/>
    <property type="evidence" value="ECO:0007669"/>
    <property type="project" value="InterPro"/>
</dbReference>
<evidence type="ECO:0000313" key="5">
    <source>
        <dbReference type="EMBL" id="RFU84845.1"/>
    </source>
</evidence>
<proteinExistence type="predicted"/>
<evidence type="ECO:0000256" key="1">
    <source>
        <dbReference type="ARBA" id="ARBA00004255"/>
    </source>
</evidence>
<gene>
    <name evidence="5" type="ORF">DY218_20390</name>
</gene>
<keyword evidence="4" id="KW-0472">Membrane</keyword>
<comment type="subcellular location">
    <subcellularLocation>
        <location evidence="1">Golgi apparatus membrane</location>
        <topology evidence="1">Peripheral membrane protein</topology>
        <orientation evidence="1">Cytoplasmic side</orientation>
    </subcellularLocation>
</comment>
<comment type="caution">
    <text evidence="5">The sequence shown here is derived from an EMBL/GenBank/DDBJ whole genome shotgun (WGS) entry which is preliminary data.</text>
</comment>
<keyword evidence="2" id="KW-0333">Golgi apparatus</keyword>
<evidence type="ECO:0000256" key="4">
    <source>
        <dbReference type="ARBA" id="ARBA00023136"/>
    </source>
</evidence>
<dbReference type="RefSeq" id="WP_128557526.1">
    <property type="nucleotide sequence ID" value="NZ_QUAK01000111.1"/>
</dbReference>
<dbReference type="Gene3D" id="1.10.3630.10">
    <property type="entry name" value="yeast vps74-n-term truncation variant domain like"/>
    <property type="match status" value="1"/>
</dbReference>